<dbReference type="OrthoDB" id="9800974at2"/>
<evidence type="ECO:0000256" key="8">
    <source>
        <dbReference type="PIRNR" id="PIRNR001084"/>
    </source>
</evidence>
<dbReference type="InterPro" id="IPR013738">
    <property type="entry name" value="Beta_galactosidase_Trimer"/>
</dbReference>
<dbReference type="PANTHER" id="PTHR36447:SF2">
    <property type="entry name" value="BETA-GALACTOSIDASE YESZ"/>
    <property type="match status" value="1"/>
</dbReference>
<gene>
    <name evidence="14" type="ORF">BCF46_3490</name>
</gene>
<dbReference type="EMBL" id="RCCE01000006">
    <property type="protein sequence ID" value="RLJ40919.1"/>
    <property type="molecule type" value="Genomic_DNA"/>
</dbReference>
<evidence type="ECO:0000256" key="5">
    <source>
        <dbReference type="ARBA" id="ARBA00022801"/>
    </source>
</evidence>
<dbReference type="Gene3D" id="3.40.50.880">
    <property type="match status" value="1"/>
</dbReference>
<dbReference type="SUPFAM" id="SSF52317">
    <property type="entry name" value="Class I glutamine amidotransferase-like"/>
    <property type="match status" value="1"/>
</dbReference>
<feature type="binding site" evidence="10">
    <location>
        <position position="329"/>
    </location>
    <ligand>
        <name>substrate</name>
    </ligand>
</feature>
<dbReference type="Pfam" id="PF02449">
    <property type="entry name" value="Glyco_hydro_42"/>
    <property type="match status" value="1"/>
</dbReference>
<dbReference type="Pfam" id="PF08532">
    <property type="entry name" value="Glyco_hydro_42M"/>
    <property type="match status" value="1"/>
</dbReference>
<evidence type="ECO:0000256" key="9">
    <source>
        <dbReference type="PIRSR" id="PIRSR001084-1"/>
    </source>
</evidence>
<evidence type="ECO:0000259" key="12">
    <source>
        <dbReference type="Pfam" id="PF02449"/>
    </source>
</evidence>
<feature type="binding site" evidence="10">
    <location>
        <position position="105"/>
    </location>
    <ligand>
        <name>substrate</name>
    </ligand>
</feature>
<dbReference type="SUPFAM" id="SSF51445">
    <property type="entry name" value="(Trans)glycosidases"/>
    <property type="match status" value="1"/>
</dbReference>
<dbReference type="EC" id="3.2.1.23" evidence="3 8"/>
<dbReference type="Proteomes" id="UP000269157">
    <property type="component" value="Unassembled WGS sequence"/>
</dbReference>
<dbReference type="GO" id="GO:0009341">
    <property type="term" value="C:beta-galactosidase complex"/>
    <property type="evidence" value="ECO:0007669"/>
    <property type="project" value="InterPro"/>
</dbReference>
<feature type="active site" description="Nucleophile" evidence="9">
    <location>
        <position position="321"/>
    </location>
</feature>
<feature type="binding site" evidence="11">
    <location>
        <position position="109"/>
    </location>
    <ligand>
        <name>Zn(2+)</name>
        <dbReference type="ChEBI" id="CHEBI:29105"/>
    </ligand>
</feature>
<comment type="caution">
    <text evidence="14">The sequence shown here is derived from an EMBL/GenBank/DDBJ whole genome shotgun (WGS) entry which is preliminary data.</text>
</comment>
<dbReference type="GO" id="GO:0046872">
    <property type="term" value="F:metal ion binding"/>
    <property type="evidence" value="ECO:0007669"/>
    <property type="project" value="UniProtKB-KW"/>
</dbReference>
<evidence type="ECO:0000256" key="3">
    <source>
        <dbReference type="ARBA" id="ARBA00012756"/>
    </source>
</evidence>
<organism evidence="14 15">
    <name type="scientific">Litoreibacter meonggei</name>
    <dbReference type="NCBI Taxonomy" id="1049199"/>
    <lineage>
        <taxon>Bacteria</taxon>
        <taxon>Pseudomonadati</taxon>
        <taxon>Pseudomonadota</taxon>
        <taxon>Alphaproteobacteria</taxon>
        <taxon>Rhodobacterales</taxon>
        <taxon>Roseobacteraceae</taxon>
        <taxon>Litoreibacter</taxon>
    </lineage>
</organism>
<proteinExistence type="inferred from homology"/>
<evidence type="ECO:0000259" key="13">
    <source>
        <dbReference type="Pfam" id="PF08532"/>
    </source>
</evidence>
<sequence length="638" mass="71766">MKRTLGTCYYPEHWSREIWEVDARRMAEAGLTWVRIGEFAWSRIEPSRGAYSFDWLDDAISVLGEAGLKVVLSTPTATPPRWMLDRHPEMLAVDVDGRARKFGSRRHYCFSHEGYKAECAQIVAKLAERYGRNPSVAAWQTDNEYGCHDTTLSYSDMARHAFRGWLRAQYPGQGNDGDIEALNKAWGNIFWSMEYNDFDQIDLPNLTVTEPNPSHVLDFRRFSSAQVVAFNKLQADIIRAYSDAPIAHNYMGRITDFDHFAIGDDLDIASWDSYPLGFLEDRIEAAPSYKRAYARQGDPDFQAFHHDLYRAVGKGRWWVMEQQPGPVNWAPYNPEPLPGMVRLWTWEAFAHGAEAVCYFRWRQAPMAQEQMHAGLLRPDSVAAPALAEAEQVYREIADAPEVTSYQSPVALIFDYEADWAWAIQPHGLGASYFDLVFDTYRALRALGLSVDILRQNADFTTYKVILAPGLMHMSDALKGALRASGATVVLGPRSGARDSSMRIPVPLPPAVPGLDVLVSRVESLRPDMQIPLKSGGTITRYHEVLEGDAEVIEETDDGQPAIVSGDCFIYVSGWLDAAAMKRVFGTVCERAGIDVVNMPDGLRRRQTGHEMFWFNYSTAPIDAFGTTFQAASVTREML</sequence>
<evidence type="ECO:0000256" key="11">
    <source>
        <dbReference type="PIRSR" id="PIRSR001084-3"/>
    </source>
</evidence>
<dbReference type="PANTHER" id="PTHR36447">
    <property type="entry name" value="BETA-GALACTOSIDASE GANA"/>
    <property type="match status" value="1"/>
</dbReference>
<dbReference type="PIRSF" id="PIRSF001084">
    <property type="entry name" value="B-galactosidase"/>
    <property type="match status" value="1"/>
</dbReference>
<protein>
    <recommendedName>
        <fullName evidence="3 8">Beta-galactosidase</fullName>
        <shortName evidence="8">Beta-gal</shortName>
        <ecNumber evidence="3 8">3.2.1.23</ecNumber>
    </recommendedName>
</protein>
<feature type="domain" description="Beta-galactosidase trimerisation" evidence="13">
    <location>
        <begin position="409"/>
        <end position="593"/>
    </location>
</feature>
<dbReference type="CDD" id="cd03143">
    <property type="entry name" value="A4_beta-galactosidase_middle_domain"/>
    <property type="match status" value="1"/>
</dbReference>
<evidence type="ECO:0000256" key="10">
    <source>
        <dbReference type="PIRSR" id="PIRSR001084-2"/>
    </source>
</evidence>
<accession>A0A497VS74</accession>
<dbReference type="InterPro" id="IPR003476">
    <property type="entry name" value="Glyco_hydro_42"/>
</dbReference>
<dbReference type="GO" id="GO:0005975">
    <property type="term" value="P:carbohydrate metabolic process"/>
    <property type="evidence" value="ECO:0007669"/>
    <property type="project" value="InterPro"/>
</dbReference>
<keyword evidence="6 11" id="KW-0862">Zinc</keyword>
<keyword evidence="5 8" id="KW-0378">Hydrolase</keyword>
<evidence type="ECO:0000256" key="4">
    <source>
        <dbReference type="ARBA" id="ARBA00022723"/>
    </source>
</evidence>
<dbReference type="InterPro" id="IPR029062">
    <property type="entry name" value="Class_I_gatase-like"/>
</dbReference>
<comment type="similarity">
    <text evidence="2 8">Belongs to the glycosyl hydrolase 42 family.</text>
</comment>
<evidence type="ECO:0000313" key="14">
    <source>
        <dbReference type="EMBL" id="RLJ40919.1"/>
    </source>
</evidence>
<name>A0A497VS74_9RHOB</name>
<feature type="binding site" evidence="10">
    <location>
        <position position="143"/>
    </location>
    <ligand>
        <name>substrate</name>
    </ligand>
</feature>
<dbReference type="Gene3D" id="3.20.20.80">
    <property type="entry name" value="Glycosidases"/>
    <property type="match status" value="1"/>
</dbReference>
<dbReference type="GO" id="GO:0004565">
    <property type="term" value="F:beta-galactosidase activity"/>
    <property type="evidence" value="ECO:0007669"/>
    <property type="project" value="UniProtKB-EC"/>
</dbReference>
<keyword evidence="15" id="KW-1185">Reference proteome</keyword>
<feature type="active site" description="Proton donor" evidence="9">
    <location>
        <position position="144"/>
    </location>
</feature>
<comment type="catalytic activity">
    <reaction evidence="1 8">
        <text>Hydrolysis of terminal non-reducing beta-D-galactose residues in beta-D-galactosides.</text>
        <dbReference type="EC" id="3.2.1.23"/>
    </reaction>
</comment>
<evidence type="ECO:0000256" key="2">
    <source>
        <dbReference type="ARBA" id="ARBA00005940"/>
    </source>
</evidence>
<evidence type="ECO:0000256" key="7">
    <source>
        <dbReference type="ARBA" id="ARBA00023295"/>
    </source>
</evidence>
<evidence type="ECO:0000313" key="15">
    <source>
        <dbReference type="Proteomes" id="UP000269157"/>
    </source>
</evidence>
<keyword evidence="7 8" id="KW-0326">Glycosidase</keyword>
<dbReference type="InterPro" id="IPR017853">
    <property type="entry name" value="GH"/>
</dbReference>
<dbReference type="AlphaFoldDB" id="A0A497VS74"/>
<reference evidence="14 15" key="1">
    <citation type="submission" date="2018-10" db="EMBL/GenBank/DDBJ databases">
        <title>Genomic Encyclopedia of Archaeal and Bacterial Type Strains, Phase II (KMG-II): from individual species to whole genera.</title>
        <authorList>
            <person name="Goeker M."/>
        </authorList>
    </citation>
    <scope>NUCLEOTIDE SEQUENCE [LARGE SCALE GENOMIC DNA]</scope>
    <source>
        <strain evidence="14 15">DSM 29466</strain>
    </source>
</reference>
<feature type="domain" description="Glycoside hydrolase family 42 N-terminal" evidence="12">
    <location>
        <begin position="8"/>
        <end position="397"/>
    </location>
</feature>
<keyword evidence="4 11" id="KW-0479">Metal-binding</keyword>
<evidence type="ECO:0000256" key="6">
    <source>
        <dbReference type="ARBA" id="ARBA00022833"/>
    </source>
</evidence>
<evidence type="ECO:0000256" key="1">
    <source>
        <dbReference type="ARBA" id="ARBA00001412"/>
    </source>
</evidence>
<dbReference type="RefSeq" id="WP_121027284.1">
    <property type="nucleotide sequence ID" value="NZ_RCCE01000006.1"/>
</dbReference>
<dbReference type="InterPro" id="IPR013529">
    <property type="entry name" value="Glyco_hydro_42_N"/>
</dbReference>